<keyword evidence="1" id="KW-0812">Transmembrane</keyword>
<protein>
    <submittedName>
        <fullName evidence="2">Uncharacterized protein</fullName>
    </submittedName>
</protein>
<organism evidence="2 3">
    <name type="scientific">Ignavigranum ruoffiae</name>
    <dbReference type="NCBI Taxonomy" id="89093"/>
    <lineage>
        <taxon>Bacteria</taxon>
        <taxon>Bacillati</taxon>
        <taxon>Bacillota</taxon>
        <taxon>Bacilli</taxon>
        <taxon>Lactobacillales</taxon>
        <taxon>Aerococcaceae</taxon>
        <taxon>Ignavigranum</taxon>
    </lineage>
</organism>
<sequence length="142" mass="16155">MEIWLLVIILLIIAIICLVASLFTKNDNDMEDLVNENMIQVSQELNSIKTRLSELEAVVYQPSSHSSATTFPEAKANDLEKTLVLDREALADQDEVVNISEESRQTVIEMYTKGYTLQEIQQEVGLDTFTIQSLVDDYIENR</sequence>
<dbReference type="OrthoDB" id="2139591at2"/>
<dbReference type="Proteomes" id="UP000198833">
    <property type="component" value="Unassembled WGS sequence"/>
</dbReference>
<dbReference type="AlphaFoldDB" id="A0A1H8ZRF1"/>
<keyword evidence="1" id="KW-1133">Transmembrane helix</keyword>
<dbReference type="STRING" id="89093.SAMN04488558_101309"/>
<accession>A0A1H8ZRF1</accession>
<feature type="transmembrane region" description="Helical" evidence="1">
    <location>
        <begin position="6"/>
        <end position="23"/>
    </location>
</feature>
<evidence type="ECO:0000313" key="2">
    <source>
        <dbReference type="EMBL" id="SEP66857.1"/>
    </source>
</evidence>
<keyword evidence="1" id="KW-0472">Membrane</keyword>
<evidence type="ECO:0000256" key="1">
    <source>
        <dbReference type="SAM" id="Phobius"/>
    </source>
</evidence>
<evidence type="ECO:0000313" key="3">
    <source>
        <dbReference type="Proteomes" id="UP000198833"/>
    </source>
</evidence>
<dbReference type="EMBL" id="FOEN01000001">
    <property type="protein sequence ID" value="SEP66857.1"/>
    <property type="molecule type" value="Genomic_DNA"/>
</dbReference>
<gene>
    <name evidence="2" type="ORF">SAMN04488558_101309</name>
</gene>
<name>A0A1H8ZRF1_9LACT</name>
<proteinExistence type="predicted"/>
<reference evidence="2 3" key="1">
    <citation type="submission" date="2016-10" db="EMBL/GenBank/DDBJ databases">
        <authorList>
            <person name="de Groot N.N."/>
        </authorList>
    </citation>
    <scope>NUCLEOTIDE SEQUENCE [LARGE SCALE GENOMIC DNA]</scope>
    <source>
        <strain evidence="2 3">DSM 15695</strain>
    </source>
</reference>
<dbReference type="RefSeq" id="WP_092570069.1">
    <property type="nucleotide sequence ID" value="NZ_CALUDV010000002.1"/>
</dbReference>
<keyword evidence="3" id="KW-1185">Reference proteome</keyword>